<evidence type="ECO:0000256" key="9">
    <source>
        <dbReference type="RuleBase" id="RU003781"/>
    </source>
</evidence>
<name>A0ABR3W2F6_9PEZI</name>
<dbReference type="GO" id="GO:0004017">
    <property type="term" value="F:AMP kinase activity"/>
    <property type="evidence" value="ECO:0007669"/>
    <property type="project" value="UniProtKB-EC"/>
</dbReference>
<keyword evidence="6 8" id="KW-0460">Magnesium</keyword>
<gene>
    <name evidence="10" type="primary">HAM1</name>
    <name evidence="10" type="ORF">Daus18300_012540</name>
</gene>
<dbReference type="InterPro" id="IPR027502">
    <property type="entry name" value="ITPase"/>
</dbReference>
<dbReference type="Proteomes" id="UP001583177">
    <property type="component" value="Unassembled WGS sequence"/>
</dbReference>
<keyword evidence="5 8" id="KW-0378">Hydrolase</keyword>
<comment type="subunit">
    <text evidence="8">Homodimer.</text>
</comment>
<dbReference type="InterPro" id="IPR002637">
    <property type="entry name" value="RdgB/HAM1"/>
</dbReference>
<comment type="function">
    <text evidence="8">Pyrophosphatase that hydrolyzes non-canonical purine nucleotides such as inosine triphosphate (ITP), deoxyinosine triphosphate (dITP) or xanthosine 5'-triphosphate (XTP) to their respective monophosphate derivatives. The enzyme does not distinguish between the deoxy- and ribose forms. Probably excludes non-canonical purines from RNA and DNA precursor pools, thus preventing their incorporation into RNA and DNA and avoiding chromosomal lesions.</text>
</comment>
<dbReference type="CDD" id="cd00515">
    <property type="entry name" value="HAM1"/>
    <property type="match status" value="1"/>
</dbReference>
<feature type="binding site" evidence="8">
    <location>
        <begin position="175"/>
        <end position="176"/>
    </location>
    <ligand>
        <name>ITP</name>
        <dbReference type="ChEBI" id="CHEBI:61402"/>
    </ligand>
</feature>
<feature type="binding site" evidence="8">
    <location>
        <position position="170"/>
    </location>
    <ligand>
        <name>ITP</name>
        <dbReference type="ChEBI" id="CHEBI:61402"/>
    </ligand>
</feature>
<feature type="binding site" evidence="8">
    <location>
        <begin position="17"/>
        <end position="22"/>
    </location>
    <ligand>
        <name>ITP</name>
        <dbReference type="ChEBI" id="CHEBI:61402"/>
    </ligand>
</feature>
<accession>A0ABR3W2F6</accession>
<keyword evidence="7 8" id="KW-0546">Nucleotide metabolism</keyword>
<dbReference type="SUPFAM" id="SSF52972">
    <property type="entry name" value="ITPase-like"/>
    <property type="match status" value="1"/>
</dbReference>
<feature type="binding site" evidence="8">
    <location>
        <begin position="73"/>
        <end position="74"/>
    </location>
    <ligand>
        <name>ITP</name>
        <dbReference type="ChEBI" id="CHEBI:61402"/>
    </ligand>
</feature>
<keyword evidence="11" id="KW-1185">Reference proteome</keyword>
<proteinExistence type="inferred from homology"/>
<feature type="binding site" evidence="8">
    <location>
        <begin position="149"/>
        <end position="152"/>
    </location>
    <ligand>
        <name>ITP</name>
        <dbReference type="ChEBI" id="CHEBI:61402"/>
    </ligand>
</feature>
<feature type="binding site" evidence="8">
    <location>
        <position position="57"/>
    </location>
    <ligand>
        <name>ITP</name>
        <dbReference type="ChEBI" id="CHEBI:61402"/>
    </ligand>
</feature>
<dbReference type="PANTHER" id="PTHR11067">
    <property type="entry name" value="INOSINE TRIPHOSPHATE PYROPHOSPHATASE/HAM1 PROTEIN"/>
    <property type="match status" value="1"/>
</dbReference>
<dbReference type="HAMAP" id="MF_03148">
    <property type="entry name" value="HAM1_NTPase"/>
    <property type="match status" value="1"/>
</dbReference>
<dbReference type="NCBIfam" id="TIGR00042">
    <property type="entry name" value="RdgB/HAM1 family non-canonical purine NTP pyrophosphatase"/>
    <property type="match status" value="1"/>
</dbReference>
<dbReference type="InterPro" id="IPR029001">
    <property type="entry name" value="ITPase-like_fam"/>
</dbReference>
<evidence type="ECO:0000256" key="5">
    <source>
        <dbReference type="ARBA" id="ARBA00022801"/>
    </source>
</evidence>
<reference evidence="10 11" key="1">
    <citation type="journal article" date="2024" name="IMA Fungus">
        <title>IMA Genome - F19 : A genome assembly and annotation guide to empower mycologists, including annotated draft genome sequences of Ceratocystis pirilliformis, Diaporthe australafricana, Fusarium ophioides, Paecilomyces lecythidis, and Sporothrix stenoceras.</title>
        <authorList>
            <person name="Aylward J."/>
            <person name="Wilson A.M."/>
            <person name="Visagie C.M."/>
            <person name="Spraker J."/>
            <person name="Barnes I."/>
            <person name="Buitendag C."/>
            <person name="Ceriani C."/>
            <person name="Del Mar Angel L."/>
            <person name="du Plessis D."/>
            <person name="Fuchs T."/>
            <person name="Gasser K."/>
            <person name="Kramer D."/>
            <person name="Li W."/>
            <person name="Munsamy K."/>
            <person name="Piso A."/>
            <person name="Price J.L."/>
            <person name="Sonnekus B."/>
            <person name="Thomas C."/>
            <person name="van der Nest A."/>
            <person name="van Dijk A."/>
            <person name="van Heerden A."/>
            <person name="van Vuuren N."/>
            <person name="Yilmaz N."/>
            <person name="Duong T.A."/>
            <person name="van der Merwe N.A."/>
            <person name="Wingfield M.J."/>
            <person name="Wingfield B.D."/>
        </authorList>
    </citation>
    <scope>NUCLEOTIDE SEQUENCE [LARGE SCALE GENOMIC DNA]</scope>
    <source>
        <strain evidence="10 11">CMW 18300</strain>
    </source>
</reference>
<evidence type="ECO:0000256" key="4">
    <source>
        <dbReference type="ARBA" id="ARBA00022741"/>
    </source>
</evidence>
<dbReference type="EMBL" id="JAWRVE010000172">
    <property type="protein sequence ID" value="KAL1851429.1"/>
    <property type="molecule type" value="Genomic_DNA"/>
</dbReference>
<comment type="subcellular location">
    <subcellularLocation>
        <location evidence="8">Cytoplasm</location>
    </subcellularLocation>
    <subcellularLocation>
        <location evidence="8">Nucleus</location>
    </subcellularLocation>
</comment>
<organism evidence="10 11">
    <name type="scientific">Diaporthe australafricana</name>
    <dbReference type="NCBI Taxonomy" id="127596"/>
    <lineage>
        <taxon>Eukaryota</taxon>
        <taxon>Fungi</taxon>
        <taxon>Dikarya</taxon>
        <taxon>Ascomycota</taxon>
        <taxon>Pezizomycotina</taxon>
        <taxon>Sordariomycetes</taxon>
        <taxon>Sordariomycetidae</taxon>
        <taxon>Diaporthales</taxon>
        <taxon>Diaporthaceae</taxon>
        <taxon>Diaporthe</taxon>
    </lineage>
</organism>
<evidence type="ECO:0000313" key="11">
    <source>
        <dbReference type="Proteomes" id="UP001583177"/>
    </source>
</evidence>
<evidence type="ECO:0000313" key="10">
    <source>
        <dbReference type="EMBL" id="KAL1851429.1"/>
    </source>
</evidence>
<comment type="cofactor">
    <cofactor evidence="8">
        <name>Mg(2+)</name>
        <dbReference type="ChEBI" id="CHEBI:18420"/>
    </cofactor>
    <cofactor evidence="8">
        <name>Mn(2+)</name>
        <dbReference type="ChEBI" id="CHEBI:29035"/>
    </cofactor>
    <text evidence="8">Binds 1 divalent metal cation per subunit; can use either Mg(2+) or Mn(2+).</text>
</comment>
<comment type="similarity">
    <text evidence="1 8 9">Belongs to the HAM1 NTPase family.</text>
</comment>
<dbReference type="PANTHER" id="PTHR11067:SF9">
    <property type="entry name" value="INOSINE TRIPHOSPHATE PYROPHOSPHATASE"/>
    <property type="match status" value="1"/>
</dbReference>
<dbReference type="EC" id="3.6.1.66" evidence="8"/>
<keyword evidence="8" id="KW-0464">Manganese</keyword>
<evidence type="ECO:0000256" key="7">
    <source>
        <dbReference type="ARBA" id="ARBA00023080"/>
    </source>
</evidence>
<keyword evidence="2 8" id="KW-0963">Cytoplasm</keyword>
<feature type="binding site" evidence="8">
    <location>
        <position position="45"/>
    </location>
    <ligand>
        <name>Mg(2+)</name>
        <dbReference type="ChEBI" id="CHEBI:18420"/>
    </ligand>
</feature>
<comment type="catalytic activity">
    <reaction evidence="8">
        <text>dITP + H2O = dIMP + diphosphate + H(+)</text>
        <dbReference type="Rhea" id="RHEA:28342"/>
        <dbReference type="ChEBI" id="CHEBI:15377"/>
        <dbReference type="ChEBI" id="CHEBI:15378"/>
        <dbReference type="ChEBI" id="CHEBI:33019"/>
        <dbReference type="ChEBI" id="CHEBI:61194"/>
        <dbReference type="ChEBI" id="CHEBI:61382"/>
        <dbReference type="EC" id="3.6.1.66"/>
    </reaction>
</comment>
<evidence type="ECO:0000256" key="2">
    <source>
        <dbReference type="ARBA" id="ARBA00022490"/>
    </source>
</evidence>
<evidence type="ECO:0000256" key="8">
    <source>
        <dbReference type="HAMAP-Rule" id="MF_03148"/>
    </source>
</evidence>
<protein>
    <recommendedName>
        <fullName evidence="8">Inosine triphosphate pyrophosphatase</fullName>
        <shortName evidence="8">ITPase</shortName>
        <shortName evidence="8">Inosine triphosphatase</shortName>
        <ecNumber evidence="8">3.6.1.66</ecNumber>
    </recommendedName>
    <alternativeName>
        <fullName evidence="8">Non-canonical purine NTP pyrophosphatase</fullName>
    </alternativeName>
    <alternativeName>
        <fullName evidence="8">Non-standard purine NTP pyrophosphatase</fullName>
    </alternativeName>
    <alternativeName>
        <fullName evidence="8">Nucleoside-triphosphate diphosphatase</fullName>
    </alternativeName>
    <alternativeName>
        <fullName evidence="8">Nucleoside-triphosphate pyrophosphatase</fullName>
        <shortName evidence="8">NTPase</shortName>
    </alternativeName>
    <alternativeName>
        <fullName evidence="8">XTP/dITP diphosphatase</fullName>
    </alternativeName>
</protein>
<sequence>MATEKPTSATHVVNFITGNKNKLSEVKAILEPTIEVRSQALDLVEVQGSLDEVTIAKCKSAAEQVGGPVLVEDTCLCFDSLKGLPGPYIKWFMKDLGHEGLNNLLAAYEDKGAKAVCTFGFSQGPGHEPILFQGVTQGKIVPARGPANFGWDPIFEYEGQTYAEMDKSEKNKISHRGRALEKLQAWFVQQVSN</sequence>
<comment type="catalytic activity">
    <reaction evidence="8">
        <text>XTP + H2O = XMP + diphosphate + H(+)</text>
        <dbReference type="Rhea" id="RHEA:28610"/>
        <dbReference type="ChEBI" id="CHEBI:15377"/>
        <dbReference type="ChEBI" id="CHEBI:15378"/>
        <dbReference type="ChEBI" id="CHEBI:33019"/>
        <dbReference type="ChEBI" id="CHEBI:57464"/>
        <dbReference type="ChEBI" id="CHEBI:61314"/>
        <dbReference type="EC" id="3.6.1.66"/>
    </reaction>
</comment>
<dbReference type="Pfam" id="PF01725">
    <property type="entry name" value="Ham1p_like"/>
    <property type="match status" value="1"/>
</dbReference>
<keyword evidence="10" id="KW-0808">Transferase</keyword>
<keyword evidence="3 8" id="KW-0479">Metal-binding</keyword>
<evidence type="ECO:0000256" key="6">
    <source>
        <dbReference type="ARBA" id="ARBA00022842"/>
    </source>
</evidence>
<comment type="caution">
    <text evidence="10">The sequence shown here is derived from an EMBL/GenBank/DDBJ whole genome shotgun (WGS) entry which is preliminary data.</text>
</comment>
<evidence type="ECO:0000256" key="3">
    <source>
        <dbReference type="ARBA" id="ARBA00022723"/>
    </source>
</evidence>
<feature type="binding site" evidence="8">
    <location>
        <position position="73"/>
    </location>
    <ligand>
        <name>Mg(2+)</name>
        <dbReference type="ChEBI" id="CHEBI:18420"/>
    </ligand>
</feature>
<keyword evidence="8" id="KW-0539">Nucleus</keyword>
<keyword evidence="4 8" id="KW-0547">Nucleotide-binding</keyword>
<evidence type="ECO:0000256" key="1">
    <source>
        <dbReference type="ARBA" id="ARBA00008023"/>
    </source>
</evidence>
<dbReference type="Gene3D" id="3.90.950.10">
    <property type="match status" value="1"/>
</dbReference>
<comment type="catalytic activity">
    <reaction evidence="8">
        <text>ITP + H2O = IMP + diphosphate + H(+)</text>
        <dbReference type="Rhea" id="RHEA:29399"/>
        <dbReference type="ChEBI" id="CHEBI:15377"/>
        <dbReference type="ChEBI" id="CHEBI:15378"/>
        <dbReference type="ChEBI" id="CHEBI:33019"/>
        <dbReference type="ChEBI" id="CHEBI:58053"/>
        <dbReference type="ChEBI" id="CHEBI:61402"/>
        <dbReference type="EC" id="3.6.1.66"/>
    </reaction>
</comment>